<keyword evidence="2" id="KW-1185">Reference proteome</keyword>
<dbReference type="Proteomes" id="UP000265703">
    <property type="component" value="Unassembled WGS sequence"/>
</dbReference>
<dbReference type="AlphaFoldDB" id="A0A397ST56"/>
<gene>
    <name evidence="1" type="ORF">C1645_829878</name>
</gene>
<protein>
    <submittedName>
        <fullName evidence="1">Uncharacterized protein</fullName>
    </submittedName>
</protein>
<comment type="caution">
    <text evidence="1">The sequence shown here is derived from an EMBL/GenBank/DDBJ whole genome shotgun (WGS) entry which is preliminary data.</text>
</comment>
<reference evidence="1 2" key="1">
    <citation type="submission" date="2018-06" db="EMBL/GenBank/DDBJ databases">
        <title>Comparative genomics reveals the genomic features of Rhizophagus irregularis, R. cerebriforme, R. diaphanum and Gigaspora rosea, and their symbiotic lifestyle signature.</title>
        <authorList>
            <person name="Morin E."/>
            <person name="San Clemente H."/>
            <person name="Chen E.C.H."/>
            <person name="De La Providencia I."/>
            <person name="Hainaut M."/>
            <person name="Kuo A."/>
            <person name="Kohler A."/>
            <person name="Murat C."/>
            <person name="Tang N."/>
            <person name="Roy S."/>
            <person name="Loubradou J."/>
            <person name="Henrissat B."/>
            <person name="Grigoriev I.V."/>
            <person name="Corradi N."/>
            <person name="Roux C."/>
            <person name="Martin F.M."/>
        </authorList>
    </citation>
    <scope>NUCLEOTIDE SEQUENCE [LARGE SCALE GENOMIC DNA]</scope>
    <source>
        <strain evidence="1 2">DAOM 227022</strain>
    </source>
</reference>
<name>A0A397ST56_9GLOM</name>
<sequence>MRILFEDGNKGPGYIMERDYRTAVIVNIHQADEAVDREVIEDSYGKEHINLGCRCRGKGQSRETWCFIMGTRQK</sequence>
<evidence type="ECO:0000313" key="1">
    <source>
        <dbReference type="EMBL" id="RIA86051.1"/>
    </source>
</evidence>
<dbReference type="EMBL" id="QKYT01000387">
    <property type="protein sequence ID" value="RIA86051.1"/>
    <property type="molecule type" value="Genomic_DNA"/>
</dbReference>
<proteinExistence type="predicted"/>
<organism evidence="1 2">
    <name type="scientific">Glomus cerebriforme</name>
    <dbReference type="NCBI Taxonomy" id="658196"/>
    <lineage>
        <taxon>Eukaryota</taxon>
        <taxon>Fungi</taxon>
        <taxon>Fungi incertae sedis</taxon>
        <taxon>Mucoromycota</taxon>
        <taxon>Glomeromycotina</taxon>
        <taxon>Glomeromycetes</taxon>
        <taxon>Glomerales</taxon>
        <taxon>Glomeraceae</taxon>
        <taxon>Glomus</taxon>
    </lineage>
</organism>
<accession>A0A397ST56</accession>
<evidence type="ECO:0000313" key="2">
    <source>
        <dbReference type="Proteomes" id="UP000265703"/>
    </source>
</evidence>